<dbReference type="PIRSF" id="PIRSF005572">
    <property type="entry name" value="NifS"/>
    <property type="match status" value="1"/>
</dbReference>
<dbReference type="Proteomes" id="UP000436284">
    <property type="component" value="Unassembled WGS sequence"/>
</dbReference>
<dbReference type="Gene3D" id="3.40.640.10">
    <property type="entry name" value="Type I PLP-dependent aspartate aminotransferase-like (Major domain)"/>
    <property type="match status" value="1"/>
</dbReference>
<proteinExistence type="predicted"/>
<keyword evidence="4" id="KW-0808">Transferase</keyword>
<evidence type="ECO:0000313" key="4">
    <source>
        <dbReference type="EMBL" id="MXQ50467.1"/>
    </source>
</evidence>
<keyword evidence="4" id="KW-0032">Aminotransferase</keyword>
<protein>
    <submittedName>
        <fullName evidence="4">Aminotransferase class V-fold PLP-dependent enzyme</fullName>
    </submittedName>
</protein>
<dbReference type="AlphaFoldDB" id="A0A6N8TZI5"/>
<evidence type="ECO:0000256" key="2">
    <source>
        <dbReference type="ARBA" id="ARBA00022898"/>
    </source>
</evidence>
<evidence type="ECO:0000259" key="3">
    <source>
        <dbReference type="Pfam" id="PF00266"/>
    </source>
</evidence>
<accession>A0A6N8TZI5</accession>
<dbReference type="OrthoDB" id="9808002at2"/>
<dbReference type="SUPFAM" id="SSF53383">
    <property type="entry name" value="PLP-dependent transferases"/>
    <property type="match status" value="1"/>
</dbReference>
<dbReference type="InterPro" id="IPR015421">
    <property type="entry name" value="PyrdxlP-dep_Trfase_major"/>
</dbReference>
<feature type="domain" description="Aminotransferase class V" evidence="3">
    <location>
        <begin position="2"/>
        <end position="358"/>
    </location>
</feature>
<dbReference type="Pfam" id="PF00266">
    <property type="entry name" value="Aminotran_5"/>
    <property type="match status" value="1"/>
</dbReference>
<dbReference type="InterPro" id="IPR000192">
    <property type="entry name" value="Aminotrans_V_dom"/>
</dbReference>
<evidence type="ECO:0000313" key="5">
    <source>
        <dbReference type="Proteomes" id="UP000436284"/>
    </source>
</evidence>
<keyword evidence="5" id="KW-1185">Reference proteome</keyword>
<keyword evidence="2" id="KW-0663">Pyridoxal phosphate</keyword>
<organism evidence="4 5">
    <name type="scientific">Salinicoccus hispanicus</name>
    <dbReference type="NCBI Taxonomy" id="157225"/>
    <lineage>
        <taxon>Bacteria</taxon>
        <taxon>Bacillati</taxon>
        <taxon>Bacillota</taxon>
        <taxon>Bacilli</taxon>
        <taxon>Bacillales</taxon>
        <taxon>Staphylococcaceae</taxon>
        <taxon>Salinicoccus</taxon>
    </lineage>
</organism>
<dbReference type="PANTHER" id="PTHR11601:SF50">
    <property type="entry name" value="CYSTEINE DESULFURASE ISCS 2-RELATED"/>
    <property type="match status" value="1"/>
</dbReference>
<dbReference type="InterPro" id="IPR015422">
    <property type="entry name" value="PyrdxlP-dep_Trfase_small"/>
</dbReference>
<comment type="caution">
    <text evidence="4">The sequence shown here is derived from an EMBL/GenBank/DDBJ whole genome shotgun (WGS) entry which is preliminary data.</text>
</comment>
<dbReference type="InterPro" id="IPR015424">
    <property type="entry name" value="PyrdxlP-dep_Trfase"/>
</dbReference>
<gene>
    <name evidence="4" type="ORF">GQ671_04005</name>
</gene>
<reference evidence="4 5" key="1">
    <citation type="submission" date="2019-12" db="EMBL/GenBank/DDBJ databases">
        <title>Salinicoccus cyprini sp. nov., isolated from gastro-intestinal tract of mirror carp, Cyprinus carpio var. specularis, collected from Gobind Sagar Reservoir, Himachal Pradesh, India.</title>
        <authorList>
            <person name="Talwar C."/>
            <person name="Singh A.K."/>
            <person name="Lal R."/>
            <person name="Negi R.K."/>
        </authorList>
    </citation>
    <scope>NUCLEOTIDE SEQUENCE [LARGE SCALE GENOMIC DNA]</scope>
    <source>
        <strain evidence="4 5">J-82</strain>
    </source>
</reference>
<dbReference type="InterPro" id="IPR016454">
    <property type="entry name" value="Cysteine_dSase"/>
</dbReference>
<dbReference type="PANTHER" id="PTHR11601">
    <property type="entry name" value="CYSTEINE DESULFURYLASE FAMILY MEMBER"/>
    <property type="match status" value="1"/>
</dbReference>
<evidence type="ECO:0000256" key="1">
    <source>
        <dbReference type="ARBA" id="ARBA00001933"/>
    </source>
</evidence>
<dbReference type="Gene3D" id="3.90.1150.10">
    <property type="entry name" value="Aspartate Aminotransferase, domain 1"/>
    <property type="match status" value="1"/>
</dbReference>
<sequence>MIYMDNAATTRPYGEVMETFMNVNEAYYFNTASIHQSGRKAAQLLEASRKQIAELLGVPDYHCIFTSGATESNNLAIQSVLRRKQPYGGTVLVSELEHPSVLNVLEAMKEDDFRVNYIKTFADGTVDTDHLKEMLNDDVIFITVMAVNNITGSIQPIAEITEILKQYPKVHFHTDATQAIGKINMDYAGVDSLSLSSHKFHGMKGTGALIAKEPRTLSPIIHGGGHENNLRSGTVNLPGAVAMARALRMATEQQDVSIERVSDYNHKVRSALGNLRSVHIQPSGVPHILNVSFRGAKGEVVVNALGNRGIMVSTTSACASKLKKLNETLLAMGNARAIIEGSIRISFSSLTQEEEVDEMITALLAVHKEIGEVLK</sequence>
<dbReference type="EMBL" id="WUUK01000001">
    <property type="protein sequence ID" value="MXQ50467.1"/>
    <property type="molecule type" value="Genomic_DNA"/>
</dbReference>
<dbReference type="GO" id="GO:0008483">
    <property type="term" value="F:transaminase activity"/>
    <property type="evidence" value="ECO:0007669"/>
    <property type="project" value="UniProtKB-KW"/>
</dbReference>
<name>A0A6N8TZI5_9STAP</name>
<comment type="cofactor">
    <cofactor evidence="1">
        <name>pyridoxal 5'-phosphate</name>
        <dbReference type="ChEBI" id="CHEBI:597326"/>
    </cofactor>
</comment>